<keyword evidence="2" id="KW-0677">Repeat</keyword>
<dbReference type="eggNOG" id="COG3266">
    <property type="taxonomic scope" value="Bacteria"/>
</dbReference>
<keyword evidence="1" id="KW-0732">Signal</keyword>
<organism evidence="4 5">
    <name type="scientific">Microscilla marina ATCC 23134</name>
    <dbReference type="NCBI Taxonomy" id="313606"/>
    <lineage>
        <taxon>Bacteria</taxon>
        <taxon>Pseudomonadati</taxon>
        <taxon>Bacteroidota</taxon>
        <taxon>Cytophagia</taxon>
        <taxon>Cytophagales</taxon>
        <taxon>Microscillaceae</taxon>
        <taxon>Microscilla</taxon>
    </lineage>
</organism>
<dbReference type="PANTHER" id="PTHR36220:SF1">
    <property type="entry name" value="GAMMA TUBULIN COMPLEX COMPONENT C-TERMINAL DOMAIN-CONTAINING PROTEIN"/>
    <property type="match status" value="1"/>
</dbReference>
<dbReference type="Proteomes" id="UP000004095">
    <property type="component" value="Unassembled WGS sequence"/>
</dbReference>
<evidence type="ECO:0000256" key="3">
    <source>
        <dbReference type="ARBA" id="ARBA00023180"/>
    </source>
</evidence>
<dbReference type="SUPFAM" id="SSF69318">
    <property type="entry name" value="Integrin alpha N-terminal domain"/>
    <property type="match status" value="1"/>
</dbReference>
<dbReference type="InterPro" id="IPR013519">
    <property type="entry name" value="Int_alpha_beta-p"/>
</dbReference>
<dbReference type="EMBL" id="AAWS01000017">
    <property type="protein sequence ID" value="EAY28288.1"/>
    <property type="molecule type" value="Genomic_DNA"/>
</dbReference>
<evidence type="ECO:0000313" key="4">
    <source>
        <dbReference type="EMBL" id="EAY28288.1"/>
    </source>
</evidence>
<name>A1ZNA7_MICM2</name>
<dbReference type="OrthoDB" id="964745at2"/>
<gene>
    <name evidence="4" type="ORF">M23134_03549</name>
</gene>
<reference evidence="4 5" key="1">
    <citation type="submission" date="2007-01" db="EMBL/GenBank/DDBJ databases">
        <authorList>
            <person name="Haygood M."/>
            <person name="Podell S."/>
            <person name="Anderson C."/>
            <person name="Hopkinson B."/>
            <person name="Roe K."/>
            <person name="Barbeau K."/>
            <person name="Gaasterland T."/>
            <person name="Ferriera S."/>
            <person name="Johnson J."/>
            <person name="Kravitz S."/>
            <person name="Beeson K."/>
            <person name="Sutton G."/>
            <person name="Rogers Y.-H."/>
            <person name="Friedman R."/>
            <person name="Frazier M."/>
            <person name="Venter J.C."/>
        </authorList>
    </citation>
    <scope>NUCLEOTIDE SEQUENCE [LARGE SCALE GENOMIC DNA]</scope>
    <source>
        <strain evidence="4 5">ATCC 23134</strain>
    </source>
</reference>
<evidence type="ECO:0000256" key="1">
    <source>
        <dbReference type="ARBA" id="ARBA00022729"/>
    </source>
</evidence>
<evidence type="ECO:0000313" key="5">
    <source>
        <dbReference type="Proteomes" id="UP000004095"/>
    </source>
</evidence>
<sequence>MINFNIYSHNQPNRLLIKGEGQLNSFVLEITNVLGQTIALNNLAESVDSETIYAPSAQRHHLALTFEAGALDTNHLTGAKAIGLNQSTSEKWAASAPIIDQTTGKVTLYFIAKQNEEGVMPTWTQGQTWGLYLHHINGQGGTRNTQVQLQTAHLHEEGQSQPLTFDLDQPVKIVNHRGNPYLPLHAGFGDSHTVLNDGTQGSVVLHLTNESDQPIRFHYDANEASNTSKLRIGFTAHNHQVAHALSSKAEADAMTITPPAGWEATKDNSSDSLEWVLKPDGTPQTLASKAQLPITIANIRTTHPVGLTDVSVSYENVRDAQDGHYRDGQIICQLLKQPLVHRNDKVGIGTDKPNAKLEVLGKAKVAGLEVGLRQQKIVTNNGSAGEQFGSSVAMSGNYAIVGAFRRNQPVQAPGVAYIFEKNDTKGLQQIQKISPAEGRVGDQLGTAVCLSGGYAIVGAPRDTQNGTQAGAAYIFQRDNTGVWQQQAKMLGKANVRGNFGASVGVSGNVAIVGAHFEDNERGNGAGAAYVFEQDNSSNWVQKKLLPDELKAYDTFGKAVAVWGNYAFVGATGDDTKTNTAGAVYIFERDVQGNWNKVDKLLPEGYILGHHFGASIAVSDHYLIVGAPEVTNTASSNKRTKGAAYIYAQTEAGWTQVAKLSPNDGITGGHFGINVAITNDYAVVGAPVNPETGISGSIAYVFKQEGFAWKQLSKVVAEAQTTHLSLQSFVAVQGEQMLVGADQDDANGRGATYLYDLDSARAGIGTSNPTETLEVAGNTKTHALILTAPDGNEWKVTVNNDGVLSTEPLGGFGPM</sequence>
<dbReference type="Pfam" id="PF14312">
    <property type="entry name" value="FG-GAP_2"/>
    <property type="match status" value="6"/>
</dbReference>
<dbReference type="Gene3D" id="2.130.10.130">
    <property type="entry name" value="Integrin alpha, N-terminal"/>
    <property type="match status" value="1"/>
</dbReference>
<protein>
    <submittedName>
        <fullName evidence="4">Uncharacterized protein</fullName>
    </submittedName>
</protein>
<dbReference type="PANTHER" id="PTHR36220">
    <property type="entry name" value="UNNAMED PRODUCT"/>
    <property type="match status" value="1"/>
</dbReference>
<proteinExistence type="predicted"/>
<dbReference type="eggNOG" id="COG4675">
    <property type="taxonomic scope" value="Bacteria"/>
</dbReference>
<evidence type="ECO:0000256" key="2">
    <source>
        <dbReference type="ARBA" id="ARBA00022737"/>
    </source>
</evidence>
<dbReference type="AlphaFoldDB" id="A1ZNA7"/>
<dbReference type="InterPro" id="IPR013517">
    <property type="entry name" value="FG-GAP"/>
</dbReference>
<comment type="caution">
    <text evidence="4">The sequence shown here is derived from an EMBL/GenBank/DDBJ whole genome shotgun (WGS) entry which is preliminary data.</text>
</comment>
<dbReference type="InterPro" id="IPR028994">
    <property type="entry name" value="Integrin_alpha_N"/>
</dbReference>
<dbReference type="RefSeq" id="WP_002698519.1">
    <property type="nucleotide sequence ID" value="NZ_AAWS01000017.1"/>
</dbReference>
<keyword evidence="3" id="KW-0325">Glycoprotein</keyword>
<dbReference type="SMART" id="SM00191">
    <property type="entry name" value="Int_alpha"/>
    <property type="match status" value="3"/>
</dbReference>
<keyword evidence="5" id="KW-1185">Reference proteome</keyword>
<accession>A1ZNA7</accession>